<protein>
    <submittedName>
        <fullName evidence="1">(northern house mosquito) hypothetical protein</fullName>
    </submittedName>
</protein>
<name>A0A8D8FY41_CULPI</name>
<evidence type="ECO:0000313" key="1">
    <source>
        <dbReference type="EMBL" id="CAG6487886.1"/>
    </source>
</evidence>
<organism evidence="1">
    <name type="scientific">Culex pipiens</name>
    <name type="common">House mosquito</name>
    <dbReference type="NCBI Taxonomy" id="7175"/>
    <lineage>
        <taxon>Eukaryota</taxon>
        <taxon>Metazoa</taxon>
        <taxon>Ecdysozoa</taxon>
        <taxon>Arthropoda</taxon>
        <taxon>Hexapoda</taxon>
        <taxon>Insecta</taxon>
        <taxon>Pterygota</taxon>
        <taxon>Neoptera</taxon>
        <taxon>Endopterygota</taxon>
        <taxon>Diptera</taxon>
        <taxon>Nematocera</taxon>
        <taxon>Culicoidea</taxon>
        <taxon>Culicidae</taxon>
        <taxon>Culicinae</taxon>
        <taxon>Culicini</taxon>
        <taxon>Culex</taxon>
        <taxon>Culex</taxon>
    </lineage>
</organism>
<proteinExistence type="predicted"/>
<dbReference type="EMBL" id="HBUE01108701">
    <property type="protein sequence ID" value="CAG6487886.1"/>
    <property type="molecule type" value="Transcribed_RNA"/>
</dbReference>
<accession>A0A8D8FY41</accession>
<dbReference type="AlphaFoldDB" id="A0A8D8FY41"/>
<reference evidence="1" key="1">
    <citation type="submission" date="2021-05" db="EMBL/GenBank/DDBJ databases">
        <authorList>
            <person name="Alioto T."/>
            <person name="Alioto T."/>
            <person name="Gomez Garrido J."/>
        </authorList>
    </citation>
    <scope>NUCLEOTIDE SEQUENCE</scope>
</reference>
<sequence length="111" mass="12529">MGSVGSGFFGVDCFCKRRHVVRAGVVVAGIHERSQVRLVVRFGYCRDRFSALVCSVWFDGWEEVTHDHFGFQDIARGCRLGSATWAVRWRNATSQSRIRFQVLGPGPMFGM</sequence>